<feature type="transmembrane region" description="Helical" evidence="1">
    <location>
        <begin position="185"/>
        <end position="205"/>
    </location>
</feature>
<sequence>MGSQAETKEERIEGNIFKLDFKTFGRVTVSLPAFSLLFCLLSALIFQYDQVNDTQCNVYNFFPSISAVTGIAPQRYVWRICIALHSTPRFAIGAMYYNYFTSRLHLIEPSQQSLFKRLASFAFWTYTVENICLVLVAYISNVENYSLHEKIFVIFMITSCFHQFFHIILFTWCHPEIEKLKKSLNYKRICFVIIMMFTAGLLYCFARHRWYCEPGVFSIFSICEYGIAFTNIAFHYTASIEFAGFYWYAGLPSSKVKITNGIQPANNNHSKHE</sequence>
<dbReference type="EMBL" id="KB299759">
    <property type="protein sequence ID" value="ELU07578.1"/>
    <property type="molecule type" value="Genomic_DNA"/>
</dbReference>
<protein>
    <recommendedName>
        <fullName evidence="2">CWH43-like N-terminal domain-containing protein</fullName>
    </recommendedName>
</protein>
<evidence type="ECO:0000256" key="1">
    <source>
        <dbReference type="SAM" id="Phobius"/>
    </source>
</evidence>
<reference evidence="5" key="1">
    <citation type="submission" date="2012-12" db="EMBL/GenBank/DDBJ databases">
        <authorList>
            <person name="Hellsten U."/>
            <person name="Grimwood J."/>
            <person name="Chapman J.A."/>
            <person name="Shapiro H."/>
            <person name="Aerts A."/>
            <person name="Otillar R.P."/>
            <person name="Terry A.Y."/>
            <person name="Boore J.L."/>
            <person name="Simakov O."/>
            <person name="Marletaz F."/>
            <person name="Cho S.-J."/>
            <person name="Edsinger-Gonzales E."/>
            <person name="Havlak P."/>
            <person name="Kuo D.-H."/>
            <person name="Larsson T."/>
            <person name="Lv J."/>
            <person name="Arendt D."/>
            <person name="Savage R."/>
            <person name="Osoegawa K."/>
            <person name="de Jong P."/>
            <person name="Lindberg D.R."/>
            <person name="Seaver E.C."/>
            <person name="Weisblat D.A."/>
            <person name="Putnam N.H."/>
            <person name="Grigoriev I.V."/>
            <person name="Rokhsar D.S."/>
        </authorList>
    </citation>
    <scope>NUCLEOTIDE SEQUENCE</scope>
    <source>
        <strain evidence="5">I ESC-2004</strain>
    </source>
</reference>
<dbReference type="HOGENOM" id="CLU_061191_1_0_1"/>
<dbReference type="PANTHER" id="PTHR12892">
    <property type="entry name" value="FGF RECEPTOR ACTIVATING PROTEIN 1"/>
    <property type="match status" value="1"/>
</dbReference>
<dbReference type="Pfam" id="PF10277">
    <property type="entry name" value="Frag1"/>
    <property type="match status" value="1"/>
</dbReference>
<evidence type="ECO:0000313" key="3">
    <source>
        <dbReference type="EMBL" id="ELU07578.1"/>
    </source>
</evidence>
<accession>R7UND6</accession>
<dbReference type="AlphaFoldDB" id="R7UND6"/>
<dbReference type="InterPro" id="IPR019402">
    <property type="entry name" value="CWH43_N"/>
</dbReference>
<evidence type="ECO:0000313" key="5">
    <source>
        <dbReference type="Proteomes" id="UP000014760"/>
    </source>
</evidence>
<evidence type="ECO:0000313" key="4">
    <source>
        <dbReference type="EnsemblMetazoa" id="CapteP117781"/>
    </source>
</evidence>
<keyword evidence="1" id="KW-0812">Transmembrane</keyword>
<gene>
    <name evidence="3" type="ORF">CAPTEDRAFT_117781</name>
</gene>
<feature type="transmembrane region" description="Helical" evidence="1">
    <location>
        <begin position="118"/>
        <end position="139"/>
    </location>
</feature>
<feature type="transmembrane region" description="Helical" evidence="1">
    <location>
        <begin position="151"/>
        <end position="173"/>
    </location>
</feature>
<keyword evidence="5" id="KW-1185">Reference proteome</keyword>
<feature type="transmembrane region" description="Helical" evidence="1">
    <location>
        <begin position="27"/>
        <end position="48"/>
    </location>
</feature>
<feature type="transmembrane region" description="Helical" evidence="1">
    <location>
        <begin position="225"/>
        <end position="248"/>
    </location>
</feature>
<dbReference type="OMA" id="RNAKQYK"/>
<dbReference type="EnsemblMetazoa" id="CapteT117781">
    <property type="protein sequence ID" value="CapteP117781"/>
    <property type="gene ID" value="CapteG117781"/>
</dbReference>
<dbReference type="PANTHER" id="PTHR12892:SF17">
    <property type="entry name" value="POST-GPI ATTACHMENT TO PROTEINS FACTOR 2-LIKE"/>
    <property type="match status" value="1"/>
</dbReference>
<proteinExistence type="predicted"/>
<dbReference type="STRING" id="283909.R7UND6"/>
<dbReference type="GO" id="GO:0000139">
    <property type="term" value="C:Golgi membrane"/>
    <property type="evidence" value="ECO:0007669"/>
    <property type="project" value="InterPro"/>
</dbReference>
<dbReference type="InterPro" id="IPR039545">
    <property type="entry name" value="PGAP2"/>
</dbReference>
<keyword evidence="1" id="KW-0472">Membrane</keyword>
<feature type="domain" description="CWH43-like N-terminal" evidence="2">
    <location>
        <begin position="26"/>
        <end position="244"/>
    </location>
</feature>
<evidence type="ECO:0000259" key="2">
    <source>
        <dbReference type="Pfam" id="PF10277"/>
    </source>
</evidence>
<name>R7UND6_CAPTE</name>
<keyword evidence="1" id="KW-1133">Transmembrane helix</keyword>
<dbReference type="OrthoDB" id="68581at2759"/>
<dbReference type="GO" id="GO:0005789">
    <property type="term" value="C:endoplasmic reticulum membrane"/>
    <property type="evidence" value="ECO:0007669"/>
    <property type="project" value="TreeGrafter"/>
</dbReference>
<reference evidence="4" key="3">
    <citation type="submission" date="2015-06" db="UniProtKB">
        <authorList>
            <consortium name="EnsemblMetazoa"/>
        </authorList>
    </citation>
    <scope>IDENTIFICATION</scope>
</reference>
<organism evidence="3">
    <name type="scientific">Capitella teleta</name>
    <name type="common">Polychaete worm</name>
    <dbReference type="NCBI Taxonomy" id="283909"/>
    <lineage>
        <taxon>Eukaryota</taxon>
        <taxon>Metazoa</taxon>
        <taxon>Spiralia</taxon>
        <taxon>Lophotrochozoa</taxon>
        <taxon>Annelida</taxon>
        <taxon>Polychaeta</taxon>
        <taxon>Sedentaria</taxon>
        <taxon>Scolecida</taxon>
        <taxon>Capitellidae</taxon>
        <taxon>Capitella</taxon>
    </lineage>
</organism>
<dbReference type="FunCoup" id="R7UND6">
    <property type="interactions" value="24"/>
</dbReference>
<reference evidence="3 5" key="2">
    <citation type="journal article" date="2013" name="Nature">
        <title>Insights into bilaterian evolution from three spiralian genomes.</title>
        <authorList>
            <person name="Simakov O."/>
            <person name="Marletaz F."/>
            <person name="Cho S.J."/>
            <person name="Edsinger-Gonzales E."/>
            <person name="Havlak P."/>
            <person name="Hellsten U."/>
            <person name="Kuo D.H."/>
            <person name="Larsson T."/>
            <person name="Lv J."/>
            <person name="Arendt D."/>
            <person name="Savage R."/>
            <person name="Osoegawa K."/>
            <person name="de Jong P."/>
            <person name="Grimwood J."/>
            <person name="Chapman J.A."/>
            <person name="Shapiro H."/>
            <person name="Aerts A."/>
            <person name="Otillar R.P."/>
            <person name="Terry A.Y."/>
            <person name="Boore J.L."/>
            <person name="Grigoriev I.V."/>
            <person name="Lindberg D.R."/>
            <person name="Seaver E.C."/>
            <person name="Weisblat D.A."/>
            <person name="Putnam N.H."/>
            <person name="Rokhsar D.S."/>
        </authorList>
    </citation>
    <scope>NUCLEOTIDE SEQUENCE</scope>
    <source>
        <strain evidence="3 5">I ESC-2004</strain>
    </source>
</reference>
<dbReference type="Proteomes" id="UP000014760">
    <property type="component" value="Unassembled WGS sequence"/>
</dbReference>
<dbReference type="EMBL" id="AMQN01007013">
    <property type="status" value="NOT_ANNOTATED_CDS"/>
    <property type="molecule type" value="Genomic_DNA"/>
</dbReference>
<dbReference type="GO" id="GO:0006506">
    <property type="term" value="P:GPI anchor biosynthetic process"/>
    <property type="evidence" value="ECO:0007669"/>
    <property type="project" value="TreeGrafter"/>
</dbReference>